<dbReference type="InterPro" id="IPR002068">
    <property type="entry name" value="A-crystallin/Hsp20_dom"/>
</dbReference>
<reference evidence="4 5" key="1">
    <citation type="journal article" date="2015" name="Genome Announc.">
        <title>Expanding the biotechnology potential of lactobacilli through comparative genomics of 213 strains and associated genera.</title>
        <authorList>
            <person name="Sun Z."/>
            <person name="Harris H.M."/>
            <person name="McCann A."/>
            <person name="Guo C."/>
            <person name="Argimon S."/>
            <person name="Zhang W."/>
            <person name="Yang X."/>
            <person name="Jeffery I.B."/>
            <person name="Cooney J.C."/>
            <person name="Kagawa T.F."/>
            <person name="Liu W."/>
            <person name="Song Y."/>
            <person name="Salvetti E."/>
            <person name="Wrobel A."/>
            <person name="Rasinkangas P."/>
            <person name="Parkhill J."/>
            <person name="Rea M.C."/>
            <person name="O'Sullivan O."/>
            <person name="Ritari J."/>
            <person name="Douillard F.P."/>
            <person name="Paul Ross R."/>
            <person name="Yang R."/>
            <person name="Briner A.E."/>
            <person name="Felis G.E."/>
            <person name="de Vos W.M."/>
            <person name="Barrangou R."/>
            <person name="Klaenhammer T.R."/>
            <person name="Caufield P.W."/>
            <person name="Cui Y."/>
            <person name="Zhang H."/>
            <person name="O'Toole P.W."/>
        </authorList>
    </citation>
    <scope>NUCLEOTIDE SEQUENCE [LARGE SCALE GENOMIC DNA]</scope>
    <source>
        <strain evidence="4 5">DSM 18527</strain>
    </source>
</reference>
<dbReference type="EMBL" id="AZGA01000088">
    <property type="protein sequence ID" value="KRM30416.1"/>
    <property type="molecule type" value="Genomic_DNA"/>
</dbReference>
<accession>A0A0R1XJS5</accession>
<dbReference type="AlphaFoldDB" id="A0A0R1XJS5"/>
<dbReference type="InterPro" id="IPR008978">
    <property type="entry name" value="HSP20-like_chaperone"/>
</dbReference>
<evidence type="ECO:0000256" key="1">
    <source>
        <dbReference type="PROSITE-ProRule" id="PRU00285"/>
    </source>
</evidence>
<sequence length="129" mass="14562">MDPFFDNLEDHFFGSMAPEVQKNLKTDIQDTDKAYIAVVDLPGVNKQDIQMNYEDGVLNINVNKSNFVDHEDKQGNLLLSERSYGTMSRSFRLPNVDQAHISAEYNNGVLKITLPKTTEVQGNGNIEIQ</sequence>
<keyword evidence="5" id="KW-1185">Reference proteome</keyword>
<evidence type="ECO:0000259" key="3">
    <source>
        <dbReference type="PROSITE" id="PS01031"/>
    </source>
</evidence>
<dbReference type="Pfam" id="PF00011">
    <property type="entry name" value="HSP20"/>
    <property type="match status" value="1"/>
</dbReference>
<dbReference type="Proteomes" id="UP000051236">
    <property type="component" value="Unassembled WGS sequence"/>
</dbReference>
<dbReference type="InterPro" id="IPR031107">
    <property type="entry name" value="Small_HSP"/>
</dbReference>
<evidence type="ECO:0000256" key="2">
    <source>
        <dbReference type="RuleBase" id="RU003616"/>
    </source>
</evidence>
<dbReference type="STRING" id="1423734.FC83_GL001547"/>
<name>A0A0R1XJS5_9LACO</name>
<dbReference type="Gene3D" id="2.60.40.790">
    <property type="match status" value="1"/>
</dbReference>
<evidence type="ECO:0000313" key="4">
    <source>
        <dbReference type="EMBL" id="KRM30416.1"/>
    </source>
</evidence>
<comment type="similarity">
    <text evidence="1 2">Belongs to the small heat shock protein (HSP20) family.</text>
</comment>
<organism evidence="4 5">
    <name type="scientific">Agrilactobacillus composti DSM 18527 = JCM 14202</name>
    <dbReference type="NCBI Taxonomy" id="1423734"/>
    <lineage>
        <taxon>Bacteria</taxon>
        <taxon>Bacillati</taxon>
        <taxon>Bacillota</taxon>
        <taxon>Bacilli</taxon>
        <taxon>Lactobacillales</taxon>
        <taxon>Lactobacillaceae</taxon>
        <taxon>Agrilactobacillus</taxon>
    </lineage>
</organism>
<dbReference type="SUPFAM" id="SSF49764">
    <property type="entry name" value="HSP20-like chaperones"/>
    <property type="match status" value="1"/>
</dbReference>
<dbReference type="PANTHER" id="PTHR11527">
    <property type="entry name" value="HEAT-SHOCK PROTEIN 20 FAMILY MEMBER"/>
    <property type="match status" value="1"/>
</dbReference>
<comment type="caution">
    <text evidence="4">The sequence shown here is derived from an EMBL/GenBank/DDBJ whole genome shotgun (WGS) entry which is preliminary data.</text>
</comment>
<protein>
    <recommendedName>
        <fullName evidence="3">SHSP domain-containing protein</fullName>
    </recommendedName>
</protein>
<dbReference type="eggNOG" id="COG0071">
    <property type="taxonomic scope" value="Bacteria"/>
</dbReference>
<dbReference type="CDD" id="cd06471">
    <property type="entry name" value="ACD_LpsHSP_like"/>
    <property type="match status" value="1"/>
</dbReference>
<proteinExistence type="inferred from homology"/>
<dbReference type="PROSITE" id="PS01031">
    <property type="entry name" value="SHSP"/>
    <property type="match status" value="1"/>
</dbReference>
<gene>
    <name evidence="4" type="ORF">FC83_GL001547</name>
</gene>
<feature type="domain" description="SHSP" evidence="3">
    <location>
        <begin position="15"/>
        <end position="129"/>
    </location>
</feature>
<evidence type="ECO:0000313" key="5">
    <source>
        <dbReference type="Proteomes" id="UP000051236"/>
    </source>
</evidence>
<dbReference type="PATRIC" id="fig|1423734.3.peg.1565"/>